<dbReference type="PANTHER" id="PTHR35024:SF4">
    <property type="entry name" value="POLYMER-FORMING CYTOSKELETAL PROTEIN"/>
    <property type="match status" value="1"/>
</dbReference>
<protein>
    <recommendedName>
        <fullName evidence="2">Cell shape determination protein CcmA</fullName>
    </recommendedName>
</protein>
<evidence type="ECO:0008006" key="2">
    <source>
        <dbReference type="Google" id="ProtNLM"/>
    </source>
</evidence>
<name>A0A381RXA2_9ZZZZ</name>
<dbReference type="PANTHER" id="PTHR35024">
    <property type="entry name" value="HYPOTHETICAL CYTOSOLIC PROTEIN"/>
    <property type="match status" value="1"/>
</dbReference>
<gene>
    <name evidence="1" type="ORF">METZ01_LOCUS48502</name>
</gene>
<dbReference type="InterPro" id="IPR007607">
    <property type="entry name" value="BacA/B"/>
</dbReference>
<accession>A0A381RXA2</accession>
<dbReference type="AlphaFoldDB" id="A0A381RXA2"/>
<organism evidence="1">
    <name type="scientific">marine metagenome</name>
    <dbReference type="NCBI Taxonomy" id="408172"/>
    <lineage>
        <taxon>unclassified sequences</taxon>
        <taxon>metagenomes</taxon>
        <taxon>ecological metagenomes</taxon>
    </lineage>
</organism>
<dbReference type="Pfam" id="PF04519">
    <property type="entry name" value="Bactofilin"/>
    <property type="match status" value="1"/>
</dbReference>
<evidence type="ECO:0000313" key="1">
    <source>
        <dbReference type="EMBL" id="SUZ95648.1"/>
    </source>
</evidence>
<reference evidence="1" key="1">
    <citation type="submission" date="2018-05" db="EMBL/GenBank/DDBJ databases">
        <authorList>
            <person name="Lanie J.A."/>
            <person name="Ng W.-L."/>
            <person name="Kazmierczak K.M."/>
            <person name="Andrzejewski T.M."/>
            <person name="Davidsen T.M."/>
            <person name="Wayne K.J."/>
            <person name="Tettelin H."/>
            <person name="Glass J.I."/>
            <person name="Rusch D."/>
            <person name="Podicherti R."/>
            <person name="Tsui H.-C.T."/>
            <person name="Winkler M.E."/>
        </authorList>
    </citation>
    <scope>NUCLEOTIDE SEQUENCE</scope>
</reference>
<sequence length="140" mass="14624">MAKIDFKNVQTMIGAGAIVNGPITLKGGIIIYGKVYGDIQTDGPLRITISGQVFGNVQAIDAHIGGSIKGDITVTNKIVLGSKSEITGDLIYRSLIIEDGAQFEGSCSVIGNKENVGDSSVKEDLKPRFTIASSPSDPNA</sequence>
<dbReference type="EMBL" id="UINC01002343">
    <property type="protein sequence ID" value="SUZ95648.1"/>
    <property type="molecule type" value="Genomic_DNA"/>
</dbReference>
<proteinExistence type="predicted"/>